<organism evidence="1 2">
    <name type="scientific">Undibacterium fentianense</name>
    <dbReference type="NCBI Taxonomy" id="2828728"/>
    <lineage>
        <taxon>Bacteria</taxon>
        <taxon>Pseudomonadati</taxon>
        <taxon>Pseudomonadota</taxon>
        <taxon>Betaproteobacteria</taxon>
        <taxon>Burkholderiales</taxon>
        <taxon>Oxalobacteraceae</taxon>
        <taxon>Undibacterium</taxon>
    </lineage>
</organism>
<dbReference type="InterPro" id="IPR045617">
    <property type="entry name" value="DUF6445"/>
</dbReference>
<accession>A0A941IE84</accession>
<sequence length="235" mass="26714">MSKQFLINPAIELQSIAIGEHHAIMIDDFLLHPQEMVEIAAKEEYSTYPGYAERKGYPGIRAQAPELYSQTITSFLEPIIKLHFSIPNDLPLRKSICAFSLTTMAAKEIGPLQRTPHFDASTPHHMAVLLYLCNERHGGTGFYRHKATGIQQINSGNKERYLDVYYEEINRVPPAQRYFDDSTDHFQFLGMIPAKFNRLVMYQGSLLHTACINPSISINSNPTTGRLTVNTFFDF</sequence>
<evidence type="ECO:0000313" key="2">
    <source>
        <dbReference type="Proteomes" id="UP000678545"/>
    </source>
</evidence>
<dbReference type="EMBL" id="JAGSPJ010000002">
    <property type="protein sequence ID" value="MBR7799366.1"/>
    <property type="molecule type" value="Genomic_DNA"/>
</dbReference>
<keyword evidence="2" id="KW-1185">Reference proteome</keyword>
<dbReference type="AlphaFoldDB" id="A0A941IE84"/>
<gene>
    <name evidence="1" type="ORF">KDM90_05075</name>
</gene>
<reference evidence="1" key="1">
    <citation type="submission" date="2021-04" db="EMBL/GenBank/DDBJ databases">
        <title>novel species isolated from subtropical streams in China.</title>
        <authorList>
            <person name="Lu H."/>
        </authorList>
    </citation>
    <scope>NUCLEOTIDE SEQUENCE</scope>
    <source>
        <strain evidence="1">FT137W</strain>
    </source>
</reference>
<protein>
    <submittedName>
        <fullName evidence="1">Uncharacterized protein</fullName>
    </submittedName>
</protein>
<name>A0A941IE84_9BURK</name>
<dbReference type="RefSeq" id="WP_212674531.1">
    <property type="nucleotide sequence ID" value="NZ_JAGSPJ010000002.1"/>
</dbReference>
<dbReference type="Pfam" id="PF20043">
    <property type="entry name" value="DUF6445"/>
    <property type="match status" value="1"/>
</dbReference>
<dbReference type="Proteomes" id="UP000678545">
    <property type="component" value="Unassembled WGS sequence"/>
</dbReference>
<proteinExistence type="predicted"/>
<comment type="caution">
    <text evidence="1">The sequence shown here is derived from an EMBL/GenBank/DDBJ whole genome shotgun (WGS) entry which is preliminary data.</text>
</comment>
<evidence type="ECO:0000313" key="1">
    <source>
        <dbReference type="EMBL" id="MBR7799366.1"/>
    </source>
</evidence>